<dbReference type="EMBL" id="JACHEN010000010">
    <property type="protein sequence ID" value="MBB6215773.1"/>
    <property type="molecule type" value="Genomic_DNA"/>
</dbReference>
<feature type="domain" description="Peptidoglycan hydrolase PcsB coiled-coil" evidence="5">
    <location>
        <begin position="99"/>
        <end position="171"/>
    </location>
</feature>
<dbReference type="Gene3D" id="6.10.250.3150">
    <property type="match status" value="1"/>
</dbReference>
<dbReference type="RefSeq" id="WP_184310332.1">
    <property type="nucleotide sequence ID" value="NZ_JACHEN010000010.1"/>
</dbReference>
<feature type="coiled-coil region" evidence="2">
    <location>
        <begin position="35"/>
        <end position="111"/>
    </location>
</feature>
<dbReference type="AlphaFoldDB" id="A0A841KQS9"/>
<feature type="chain" id="PRO_5032761329" evidence="3">
    <location>
        <begin position="26"/>
        <end position="375"/>
    </location>
</feature>
<dbReference type="Gene3D" id="2.70.70.10">
    <property type="entry name" value="Glucose Permease (Domain IIA)"/>
    <property type="match status" value="1"/>
</dbReference>
<feature type="domain" description="M23ase beta-sheet core" evidence="4">
    <location>
        <begin position="276"/>
        <end position="370"/>
    </location>
</feature>
<keyword evidence="1 3" id="KW-0732">Signal</keyword>
<dbReference type="PANTHER" id="PTHR21666:SF270">
    <property type="entry name" value="MUREIN HYDROLASE ACTIVATOR ENVC"/>
    <property type="match status" value="1"/>
</dbReference>
<reference evidence="6 7" key="1">
    <citation type="submission" date="2020-08" db="EMBL/GenBank/DDBJ databases">
        <title>Genomic Encyclopedia of Type Strains, Phase IV (KMG-IV): sequencing the most valuable type-strain genomes for metagenomic binning, comparative biology and taxonomic classification.</title>
        <authorList>
            <person name="Goeker M."/>
        </authorList>
    </citation>
    <scope>NUCLEOTIDE SEQUENCE [LARGE SCALE GENOMIC DNA]</scope>
    <source>
        <strain evidence="6 7">DSM 103526</strain>
    </source>
</reference>
<dbReference type="CDD" id="cd12797">
    <property type="entry name" value="M23_peptidase"/>
    <property type="match status" value="1"/>
</dbReference>
<dbReference type="InterPro" id="IPR050570">
    <property type="entry name" value="Cell_wall_metabolism_enzyme"/>
</dbReference>
<feature type="signal peptide" evidence="3">
    <location>
        <begin position="1"/>
        <end position="25"/>
    </location>
</feature>
<keyword evidence="2" id="KW-0175">Coiled coil</keyword>
<dbReference type="Proteomes" id="UP000579281">
    <property type="component" value="Unassembled WGS sequence"/>
</dbReference>
<dbReference type="SUPFAM" id="SSF57997">
    <property type="entry name" value="Tropomyosin"/>
    <property type="match status" value="1"/>
</dbReference>
<evidence type="ECO:0000313" key="6">
    <source>
        <dbReference type="EMBL" id="MBB6215773.1"/>
    </source>
</evidence>
<proteinExistence type="predicted"/>
<keyword evidence="6" id="KW-0378">Hydrolase</keyword>
<dbReference type="PANTHER" id="PTHR21666">
    <property type="entry name" value="PEPTIDASE-RELATED"/>
    <property type="match status" value="1"/>
</dbReference>
<keyword evidence="7" id="KW-1185">Reference proteome</keyword>
<evidence type="ECO:0000259" key="5">
    <source>
        <dbReference type="Pfam" id="PF24568"/>
    </source>
</evidence>
<dbReference type="InterPro" id="IPR057309">
    <property type="entry name" value="PcsB_CC"/>
</dbReference>
<evidence type="ECO:0000256" key="1">
    <source>
        <dbReference type="ARBA" id="ARBA00022729"/>
    </source>
</evidence>
<dbReference type="FunFam" id="2.70.70.10:FF:000006">
    <property type="entry name" value="M23 family peptidase"/>
    <property type="match status" value="1"/>
</dbReference>
<dbReference type="GO" id="GO:0004222">
    <property type="term" value="F:metalloendopeptidase activity"/>
    <property type="evidence" value="ECO:0007669"/>
    <property type="project" value="TreeGrafter"/>
</dbReference>
<sequence length="375" mass="42048">MKQKRYFVFLVSMLLIFTFTLQGFASDTTGDQKKLNQITQQIKNFQKKMTENKKQEKNLTTQIKTLDQKIDQTEQEIGDISTQITMTKAQIDKTRAELNEAENKIAGKKNVLNARLRVMYKNGNVGYAEVLLASANIVDFFSKLDMVQKVIDHDTGLLKYMKEQREAIDAKKKKLEAYEGQMVSMKNKMEVKQDELELSRGQAAKAKEQVQKDNVALEKQIDDLNQYAQKIADEIRRKQSKGEYTGGQMAWPAPGYTRITSPFGYRIHPILKTKKLHTGIDIGIPLGKDVVAAGDGTVIHSDWLGGYGKVIMIDHGGGIVTLYAHNSSLVAKDGAKVKRGQVISKAGSTGLSTGPHLHFEVRKNGDYVDPIPWVK</sequence>
<organism evidence="6 7">
    <name type="scientific">Anaerosolibacter carboniphilus</name>
    <dbReference type="NCBI Taxonomy" id="1417629"/>
    <lineage>
        <taxon>Bacteria</taxon>
        <taxon>Bacillati</taxon>
        <taxon>Bacillota</taxon>
        <taxon>Clostridia</taxon>
        <taxon>Peptostreptococcales</taxon>
        <taxon>Thermotaleaceae</taxon>
        <taxon>Anaerosolibacter</taxon>
    </lineage>
</organism>
<accession>A0A841KQS9</accession>
<evidence type="ECO:0000259" key="4">
    <source>
        <dbReference type="Pfam" id="PF01551"/>
    </source>
</evidence>
<dbReference type="SUPFAM" id="SSF51261">
    <property type="entry name" value="Duplicated hybrid motif"/>
    <property type="match status" value="1"/>
</dbReference>
<protein>
    <submittedName>
        <fullName evidence="6">Murein DD-endopeptidase MepM/ murein hydrolase activator NlpD</fullName>
    </submittedName>
</protein>
<dbReference type="Pfam" id="PF24568">
    <property type="entry name" value="CC_PcsB"/>
    <property type="match status" value="1"/>
</dbReference>
<gene>
    <name evidence="6" type="ORF">HNQ80_001864</name>
</gene>
<dbReference type="InterPro" id="IPR016047">
    <property type="entry name" value="M23ase_b-sheet_dom"/>
</dbReference>
<dbReference type="InterPro" id="IPR011055">
    <property type="entry name" value="Dup_hybrid_motif"/>
</dbReference>
<evidence type="ECO:0000313" key="7">
    <source>
        <dbReference type="Proteomes" id="UP000579281"/>
    </source>
</evidence>
<evidence type="ECO:0000256" key="2">
    <source>
        <dbReference type="SAM" id="Coils"/>
    </source>
</evidence>
<comment type="caution">
    <text evidence="6">The sequence shown here is derived from an EMBL/GenBank/DDBJ whole genome shotgun (WGS) entry which is preliminary data.</text>
</comment>
<evidence type="ECO:0000256" key="3">
    <source>
        <dbReference type="SAM" id="SignalP"/>
    </source>
</evidence>
<name>A0A841KQS9_9FIRM</name>
<feature type="coiled-coil region" evidence="2">
    <location>
        <begin position="161"/>
        <end position="237"/>
    </location>
</feature>
<dbReference type="Pfam" id="PF01551">
    <property type="entry name" value="Peptidase_M23"/>
    <property type="match status" value="1"/>
</dbReference>